<dbReference type="InterPro" id="IPR038071">
    <property type="entry name" value="UROD/MetE-like_sf"/>
</dbReference>
<reference evidence="2" key="1">
    <citation type="submission" date="2025-08" db="UniProtKB">
        <authorList>
            <consortium name="Ensembl"/>
        </authorList>
    </citation>
    <scope>IDENTIFICATION</scope>
</reference>
<dbReference type="Ensembl" id="ENSPMAT00000002977.1">
    <property type="protein sequence ID" value="ENSPMAP00000002963.1"/>
    <property type="gene ID" value="ENSPMAG00000002721.1"/>
</dbReference>
<dbReference type="InterPro" id="IPR000257">
    <property type="entry name" value="Uroporphyrinogen_deCOase"/>
</dbReference>
<dbReference type="PANTHER" id="PTHR21091:SF169">
    <property type="entry name" value="UROPORPHYRINOGEN DECARBOXYLASE"/>
    <property type="match status" value="1"/>
</dbReference>
<dbReference type="GO" id="GO:0004853">
    <property type="term" value="F:uroporphyrinogen decarboxylase activity"/>
    <property type="evidence" value="ECO:0007669"/>
    <property type="project" value="InterPro"/>
</dbReference>
<proteinExistence type="predicted"/>
<protein>
    <submittedName>
        <fullName evidence="2">Uroporphyrinogen decarboxylase</fullName>
    </submittedName>
</protein>
<dbReference type="Gene3D" id="3.20.20.210">
    <property type="match status" value="1"/>
</dbReference>
<dbReference type="GeneTree" id="ENSGT00390000018302"/>
<dbReference type="SUPFAM" id="SSF51726">
    <property type="entry name" value="UROD/MetE-like"/>
    <property type="match status" value="1"/>
</dbReference>
<dbReference type="AlphaFoldDB" id="S4RCN1"/>
<dbReference type="Pfam" id="PF01208">
    <property type="entry name" value="URO-D"/>
    <property type="match status" value="1"/>
</dbReference>
<organism evidence="2">
    <name type="scientific">Petromyzon marinus</name>
    <name type="common">Sea lamprey</name>
    <dbReference type="NCBI Taxonomy" id="7757"/>
    <lineage>
        <taxon>Eukaryota</taxon>
        <taxon>Metazoa</taxon>
        <taxon>Chordata</taxon>
        <taxon>Craniata</taxon>
        <taxon>Vertebrata</taxon>
        <taxon>Cyclostomata</taxon>
        <taxon>Hyperoartia</taxon>
        <taxon>Petromyzontiformes</taxon>
        <taxon>Petromyzontidae</taxon>
        <taxon>Petromyzon</taxon>
    </lineage>
</organism>
<sequence length="137" mass="15520">YSRSPGRPAKFPELKNDAFLKAARGEQTDFVPVWCMRQAGRYLPEFRETRAGQDFFETCQNPELCCKLTLQAMGMEVVMTPGKGPTFPQPLADPADLSRLRERVDVHRHLGYVFRAITLTRHRLEGRVPLIGFSGAP</sequence>
<name>S4RCN1_PETMA</name>
<dbReference type="GO" id="GO:0005829">
    <property type="term" value="C:cytosol"/>
    <property type="evidence" value="ECO:0007669"/>
    <property type="project" value="TreeGrafter"/>
</dbReference>
<feature type="domain" description="Uroporphyrinogen decarboxylase (URO-D)" evidence="1">
    <location>
        <begin position="32"/>
        <end position="41"/>
    </location>
</feature>
<accession>S4RCN1</accession>
<dbReference type="PANTHER" id="PTHR21091">
    <property type="entry name" value="METHYLTETRAHYDROFOLATE:HOMOCYSTEINE METHYLTRANSFERASE RELATED"/>
    <property type="match status" value="1"/>
</dbReference>
<evidence type="ECO:0000313" key="2">
    <source>
        <dbReference type="Ensembl" id="ENSPMAP00000002963.1"/>
    </source>
</evidence>
<dbReference type="PROSITE" id="PS00906">
    <property type="entry name" value="UROD_1"/>
    <property type="match status" value="1"/>
</dbReference>
<dbReference type="GO" id="GO:0006783">
    <property type="term" value="P:heme biosynthetic process"/>
    <property type="evidence" value="ECO:0007669"/>
    <property type="project" value="TreeGrafter"/>
</dbReference>
<reference evidence="2" key="2">
    <citation type="submission" date="2025-09" db="UniProtKB">
        <authorList>
            <consortium name="Ensembl"/>
        </authorList>
    </citation>
    <scope>IDENTIFICATION</scope>
</reference>
<evidence type="ECO:0000259" key="1">
    <source>
        <dbReference type="PROSITE" id="PS00906"/>
    </source>
</evidence>